<organism evidence="1 2">
    <name type="scientific">Saliterribacillus persicus</name>
    <dbReference type="NCBI Taxonomy" id="930114"/>
    <lineage>
        <taxon>Bacteria</taxon>
        <taxon>Bacillati</taxon>
        <taxon>Bacillota</taxon>
        <taxon>Bacilli</taxon>
        <taxon>Bacillales</taxon>
        <taxon>Bacillaceae</taxon>
        <taxon>Saliterribacillus</taxon>
    </lineage>
</organism>
<dbReference type="RefSeq" id="WP_114351244.1">
    <property type="nucleotide sequence ID" value="NZ_QPJJ01000001.1"/>
</dbReference>
<gene>
    <name evidence="1" type="ORF">DFR57_101174</name>
</gene>
<evidence type="ECO:0000313" key="1">
    <source>
        <dbReference type="EMBL" id="RCW77305.1"/>
    </source>
</evidence>
<name>A0A368YB03_9BACI</name>
<protein>
    <submittedName>
        <fullName evidence="1">Uncharacterized protein</fullName>
    </submittedName>
</protein>
<comment type="caution">
    <text evidence="1">The sequence shown here is derived from an EMBL/GenBank/DDBJ whole genome shotgun (WGS) entry which is preliminary data.</text>
</comment>
<dbReference type="OrthoDB" id="2932327at2"/>
<reference evidence="1 2" key="1">
    <citation type="submission" date="2018-07" db="EMBL/GenBank/DDBJ databases">
        <title>Genomic Encyclopedia of Type Strains, Phase IV (KMG-IV): sequencing the most valuable type-strain genomes for metagenomic binning, comparative biology and taxonomic classification.</title>
        <authorList>
            <person name="Goeker M."/>
        </authorList>
    </citation>
    <scope>NUCLEOTIDE SEQUENCE [LARGE SCALE GENOMIC DNA]</scope>
    <source>
        <strain evidence="1 2">DSM 27696</strain>
    </source>
</reference>
<proteinExistence type="predicted"/>
<dbReference type="EMBL" id="QPJJ01000001">
    <property type="protein sequence ID" value="RCW77305.1"/>
    <property type="molecule type" value="Genomic_DNA"/>
</dbReference>
<dbReference type="Proteomes" id="UP000252585">
    <property type="component" value="Unassembled WGS sequence"/>
</dbReference>
<sequence length="95" mass="10784">MEEINQELSNLSKSLAGVAVSSVLKKHKITTDESITNQLSEEQKQELRNISEKLEVLVSDFTSKNKPENVKEKLESVESPLRELVKKNTKKESDE</sequence>
<accession>A0A368YB03</accession>
<dbReference type="AlphaFoldDB" id="A0A368YB03"/>
<keyword evidence="2" id="KW-1185">Reference proteome</keyword>
<evidence type="ECO:0000313" key="2">
    <source>
        <dbReference type="Proteomes" id="UP000252585"/>
    </source>
</evidence>